<accession>A0A1Q9EG91</accession>
<sequence>MVGLRDGRSALTMLLLLLPVLGRYDHEVNEALGRRLRSRELPEGLRLKEELNTSLALYVFPTWDLFLGFSDRHKNIQGKMSLTFFYYAESLRIVSDPQLIVTVDNFGDGTRYLQGKINLLDAQGYELFTTSNIYVGSFSQQQSNFDHLCYPFDDKTVKFDISIQAPGNYIFDLALLCPEPLLAENTSYGGEEIVTKCTYPAEGMSLGFEWGQFICEAKEAQKIQCSMTGVREWFSIFKGYFWPSFTFSAMGFISFTLSVKMSMPRVATTMLALISLTNLRNALVELLPASGETSWMEEYFLLAMTFMLLNLCGHAISFYLDALGKTTLQQMANRINLFGMVSIANLVVLARLHERNCPLVDRTLSTTLVVLSSLIVIFVFAAIAWCYRDSFREVSQIISQRMATRVVPVYKETDDIGDDSGKDVD</sequence>
<feature type="signal peptide" evidence="2">
    <location>
        <begin position="1"/>
        <end position="22"/>
    </location>
</feature>
<keyword evidence="1" id="KW-1133">Transmembrane helix</keyword>
<keyword evidence="1" id="KW-0812">Transmembrane</keyword>
<protein>
    <submittedName>
        <fullName evidence="3">Uncharacterized protein</fullName>
    </submittedName>
</protein>
<name>A0A1Q9EG91_SYMMI</name>
<feature type="transmembrane region" description="Helical" evidence="1">
    <location>
        <begin position="266"/>
        <end position="287"/>
    </location>
</feature>
<evidence type="ECO:0000256" key="2">
    <source>
        <dbReference type="SAM" id="SignalP"/>
    </source>
</evidence>
<feature type="chain" id="PRO_5012593246" evidence="2">
    <location>
        <begin position="23"/>
        <end position="425"/>
    </location>
</feature>
<feature type="transmembrane region" description="Helical" evidence="1">
    <location>
        <begin position="335"/>
        <end position="352"/>
    </location>
</feature>
<comment type="caution">
    <text evidence="3">The sequence shown here is derived from an EMBL/GenBank/DDBJ whole genome shotgun (WGS) entry which is preliminary data.</text>
</comment>
<keyword evidence="1" id="KW-0472">Membrane</keyword>
<dbReference type="OrthoDB" id="423128at2759"/>
<dbReference type="Gene3D" id="1.20.58.390">
    <property type="entry name" value="Neurotransmitter-gated ion-channel transmembrane domain"/>
    <property type="match status" value="1"/>
</dbReference>
<dbReference type="AlphaFoldDB" id="A0A1Q9EG91"/>
<evidence type="ECO:0000313" key="4">
    <source>
        <dbReference type="Proteomes" id="UP000186817"/>
    </source>
</evidence>
<keyword evidence="4" id="KW-1185">Reference proteome</keyword>
<evidence type="ECO:0000313" key="3">
    <source>
        <dbReference type="EMBL" id="OLQ06456.1"/>
    </source>
</evidence>
<organism evidence="3 4">
    <name type="scientific">Symbiodinium microadriaticum</name>
    <name type="common">Dinoflagellate</name>
    <name type="synonym">Zooxanthella microadriatica</name>
    <dbReference type="NCBI Taxonomy" id="2951"/>
    <lineage>
        <taxon>Eukaryota</taxon>
        <taxon>Sar</taxon>
        <taxon>Alveolata</taxon>
        <taxon>Dinophyceae</taxon>
        <taxon>Suessiales</taxon>
        <taxon>Symbiodiniaceae</taxon>
        <taxon>Symbiodinium</taxon>
    </lineage>
</organism>
<reference evidence="3 4" key="1">
    <citation type="submission" date="2016-02" db="EMBL/GenBank/DDBJ databases">
        <title>Genome analysis of coral dinoflagellate symbionts highlights evolutionary adaptations to a symbiotic lifestyle.</title>
        <authorList>
            <person name="Aranda M."/>
            <person name="Li Y."/>
            <person name="Liew Y.J."/>
            <person name="Baumgarten S."/>
            <person name="Simakov O."/>
            <person name="Wilson M."/>
            <person name="Piel J."/>
            <person name="Ashoor H."/>
            <person name="Bougouffa S."/>
            <person name="Bajic V.B."/>
            <person name="Ryu T."/>
            <person name="Ravasi T."/>
            <person name="Bayer T."/>
            <person name="Micklem G."/>
            <person name="Kim H."/>
            <person name="Bhak J."/>
            <person name="Lajeunesse T.C."/>
            <person name="Voolstra C.R."/>
        </authorList>
    </citation>
    <scope>NUCLEOTIDE SEQUENCE [LARGE SCALE GENOMIC DNA]</scope>
    <source>
        <strain evidence="3 4">CCMP2467</strain>
    </source>
</reference>
<feature type="transmembrane region" description="Helical" evidence="1">
    <location>
        <begin position="364"/>
        <end position="387"/>
    </location>
</feature>
<dbReference type="InterPro" id="IPR038050">
    <property type="entry name" value="Neuro_actylchol_rec"/>
</dbReference>
<dbReference type="EMBL" id="LSRX01000159">
    <property type="protein sequence ID" value="OLQ06456.1"/>
    <property type="molecule type" value="Genomic_DNA"/>
</dbReference>
<feature type="transmembrane region" description="Helical" evidence="1">
    <location>
        <begin position="299"/>
        <end position="323"/>
    </location>
</feature>
<proteinExistence type="predicted"/>
<gene>
    <name evidence="3" type="ORF">AK812_SmicGene10237</name>
</gene>
<keyword evidence="2" id="KW-0732">Signal</keyword>
<feature type="transmembrane region" description="Helical" evidence="1">
    <location>
        <begin position="240"/>
        <end position="259"/>
    </location>
</feature>
<evidence type="ECO:0000256" key="1">
    <source>
        <dbReference type="SAM" id="Phobius"/>
    </source>
</evidence>
<dbReference type="Proteomes" id="UP000186817">
    <property type="component" value="Unassembled WGS sequence"/>
</dbReference>